<evidence type="ECO:0000313" key="3">
    <source>
        <dbReference type="EMBL" id="SVB69757.1"/>
    </source>
</evidence>
<gene>
    <name evidence="3" type="ORF">METZ01_LOCUS222611</name>
</gene>
<feature type="domain" description="Cytochrome C Planctomycete-type" evidence="2">
    <location>
        <begin position="38"/>
        <end position="94"/>
    </location>
</feature>
<name>A0A382G5C1_9ZZZZ</name>
<dbReference type="SUPFAM" id="SSF46626">
    <property type="entry name" value="Cytochrome c"/>
    <property type="match status" value="1"/>
</dbReference>
<dbReference type="EMBL" id="UINC01053348">
    <property type="protein sequence ID" value="SVB69757.1"/>
    <property type="molecule type" value="Genomic_DNA"/>
</dbReference>
<dbReference type="InterPro" id="IPR011444">
    <property type="entry name" value="DUF1549"/>
</dbReference>
<dbReference type="GO" id="GO:0009055">
    <property type="term" value="F:electron transfer activity"/>
    <property type="evidence" value="ECO:0007669"/>
    <property type="project" value="InterPro"/>
</dbReference>
<dbReference type="AlphaFoldDB" id="A0A382G5C1"/>
<feature type="non-terminal residue" evidence="3">
    <location>
        <position position="202"/>
    </location>
</feature>
<feature type="non-terminal residue" evidence="3">
    <location>
        <position position="1"/>
    </location>
</feature>
<feature type="domain" description="DUF1549" evidence="1">
    <location>
        <begin position="143"/>
        <end position="202"/>
    </location>
</feature>
<dbReference type="PANTHER" id="PTHR35889">
    <property type="entry name" value="CYCLOINULO-OLIGOSACCHARIDE FRUCTANOTRANSFERASE-RELATED"/>
    <property type="match status" value="1"/>
</dbReference>
<organism evidence="3">
    <name type="scientific">marine metagenome</name>
    <dbReference type="NCBI Taxonomy" id="408172"/>
    <lineage>
        <taxon>unclassified sequences</taxon>
        <taxon>metagenomes</taxon>
        <taxon>ecological metagenomes</taxon>
    </lineage>
</organism>
<dbReference type="GO" id="GO:0020037">
    <property type="term" value="F:heme binding"/>
    <property type="evidence" value="ECO:0007669"/>
    <property type="project" value="InterPro"/>
</dbReference>
<evidence type="ECO:0000259" key="2">
    <source>
        <dbReference type="Pfam" id="PF07635"/>
    </source>
</evidence>
<sequence>VKLLPVLLLLAFLPSLVGVEESQIDYNRDVRPILAGKCYACHGPDKETRKAKLRLDDRAVALKKEAFVPGKPDESELVYRVFTKDSDEIMPPPESKDSLTAEQKEILQQWVKEGAEYSVHWAFVPPQRPVPSKTKKADWSRNEIDRFVLGNLETQGLDPSPEATRHTLVRRLYLDLIGLPPTPEEVDAFVKNEDPNAYENLV</sequence>
<dbReference type="PANTHER" id="PTHR35889:SF3">
    <property type="entry name" value="F-BOX DOMAIN-CONTAINING PROTEIN"/>
    <property type="match status" value="1"/>
</dbReference>
<evidence type="ECO:0000259" key="1">
    <source>
        <dbReference type="Pfam" id="PF07583"/>
    </source>
</evidence>
<dbReference type="Pfam" id="PF07583">
    <property type="entry name" value="PSCyt2"/>
    <property type="match status" value="1"/>
</dbReference>
<dbReference type="InterPro" id="IPR036909">
    <property type="entry name" value="Cyt_c-like_dom_sf"/>
</dbReference>
<dbReference type="Pfam" id="PF07635">
    <property type="entry name" value="PSCyt1"/>
    <property type="match status" value="1"/>
</dbReference>
<reference evidence="3" key="1">
    <citation type="submission" date="2018-05" db="EMBL/GenBank/DDBJ databases">
        <authorList>
            <person name="Lanie J.A."/>
            <person name="Ng W.-L."/>
            <person name="Kazmierczak K.M."/>
            <person name="Andrzejewski T.M."/>
            <person name="Davidsen T.M."/>
            <person name="Wayne K.J."/>
            <person name="Tettelin H."/>
            <person name="Glass J.I."/>
            <person name="Rusch D."/>
            <person name="Podicherti R."/>
            <person name="Tsui H.-C.T."/>
            <person name="Winkler M.E."/>
        </authorList>
    </citation>
    <scope>NUCLEOTIDE SEQUENCE</scope>
</reference>
<dbReference type="InterPro" id="IPR011429">
    <property type="entry name" value="Cyt_c_Planctomycete-type"/>
</dbReference>
<protein>
    <recommendedName>
        <fullName evidence="4">Cytochrome c domain-containing protein</fullName>
    </recommendedName>
</protein>
<accession>A0A382G5C1</accession>
<evidence type="ECO:0008006" key="4">
    <source>
        <dbReference type="Google" id="ProtNLM"/>
    </source>
</evidence>
<proteinExistence type="predicted"/>